<sequence length="151" mass="17466">MRNFDMKKHVGSAKRSVMIKANVETVWKKLSKITKLGWLEEQKSTKFLLQKKYGVGAIRLISFEDGSNVEEHIVWWSPKEGFAYIAITGLPLVAYLATISMKKASNGRVKVTWQSYFVSDKKKKEFLEFSKFLDQFYSKSLQNLKSDIETN</sequence>
<proteinExistence type="predicted"/>
<dbReference type="EMBL" id="KF900682">
    <property type="protein sequence ID" value="AIF03549.1"/>
    <property type="molecule type" value="Genomic_DNA"/>
</dbReference>
<dbReference type="CDD" id="cd07821">
    <property type="entry name" value="PYR_PYL_RCAR_like"/>
    <property type="match status" value="1"/>
</dbReference>
<dbReference type="Pfam" id="PF10604">
    <property type="entry name" value="Polyketide_cyc2"/>
    <property type="match status" value="1"/>
</dbReference>
<evidence type="ECO:0000313" key="1">
    <source>
        <dbReference type="EMBL" id="AIF03549.1"/>
    </source>
</evidence>
<dbReference type="AlphaFoldDB" id="A0A075GHT7"/>
<organism evidence="1">
    <name type="scientific">uncultured marine thaumarchaeote KM3_168_C06</name>
    <dbReference type="NCBI Taxonomy" id="1456037"/>
    <lineage>
        <taxon>Archaea</taxon>
        <taxon>Nitrososphaerota</taxon>
        <taxon>environmental samples</taxon>
    </lineage>
</organism>
<dbReference type="InterPro" id="IPR023393">
    <property type="entry name" value="START-like_dom_sf"/>
</dbReference>
<protein>
    <recommendedName>
        <fullName evidence="2">SRPBCC family protein</fullName>
    </recommendedName>
</protein>
<dbReference type="InterPro" id="IPR019587">
    <property type="entry name" value="Polyketide_cyclase/dehydratase"/>
</dbReference>
<reference evidence="1" key="1">
    <citation type="journal article" date="2014" name="Genome Biol. Evol.">
        <title>Pangenome evidence for extensive interdomain horizontal transfer affecting lineage core and shell genes in uncultured planktonic thaumarchaeota and euryarchaeota.</title>
        <authorList>
            <person name="Deschamps P."/>
            <person name="Zivanovic Y."/>
            <person name="Moreira D."/>
            <person name="Rodriguez-Valera F."/>
            <person name="Lopez-Garcia P."/>
        </authorList>
    </citation>
    <scope>NUCLEOTIDE SEQUENCE</scope>
</reference>
<name>A0A075GHT7_9ARCH</name>
<dbReference type="SUPFAM" id="SSF55961">
    <property type="entry name" value="Bet v1-like"/>
    <property type="match status" value="1"/>
</dbReference>
<dbReference type="Gene3D" id="3.30.530.20">
    <property type="match status" value="1"/>
</dbReference>
<dbReference type="PANTHER" id="PTHR39332:SF7">
    <property type="entry name" value="SRPBCC FAMILY PROTEIN"/>
    <property type="match status" value="1"/>
</dbReference>
<dbReference type="PANTHER" id="PTHR39332">
    <property type="entry name" value="BLL4707 PROTEIN"/>
    <property type="match status" value="1"/>
</dbReference>
<accession>A0A075GHT7</accession>
<evidence type="ECO:0008006" key="2">
    <source>
        <dbReference type="Google" id="ProtNLM"/>
    </source>
</evidence>